<keyword evidence="5" id="KW-0998">Cell outer membrane</keyword>
<dbReference type="Gene3D" id="1.25.40.390">
    <property type="match status" value="1"/>
</dbReference>
<dbReference type="Pfam" id="PF14322">
    <property type="entry name" value="SusD-like_3"/>
    <property type="match status" value="1"/>
</dbReference>
<evidence type="ECO:0000256" key="2">
    <source>
        <dbReference type="ARBA" id="ARBA00006275"/>
    </source>
</evidence>
<evidence type="ECO:0000313" key="9">
    <source>
        <dbReference type="EMBL" id="SIO49568.1"/>
    </source>
</evidence>
<dbReference type="InterPro" id="IPR012944">
    <property type="entry name" value="SusD_RagB_dom"/>
</dbReference>
<gene>
    <name evidence="9" type="ORF">SAMN04488055_4739</name>
</gene>
<dbReference type="SUPFAM" id="SSF48452">
    <property type="entry name" value="TPR-like"/>
    <property type="match status" value="1"/>
</dbReference>
<dbReference type="AlphaFoldDB" id="A0A1N6JZ21"/>
<dbReference type="Proteomes" id="UP000185003">
    <property type="component" value="Unassembled WGS sequence"/>
</dbReference>
<evidence type="ECO:0000256" key="1">
    <source>
        <dbReference type="ARBA" id="ARBA00004442"/>
    </source>
</evidence>
<comment type="subcellular location">
    <subcellularLocation>
        <location evidence="1">Cell outer membrane</location>
    </subcellularLocation>
</comment>
<accession>A0A1N6JZ21</accession>
<evidence type="ECO:0000256" key="6">
    <source>
        <dbReference type="SAM" id="SignalP"/>
    </source>
</evidence>
<feature type="domain" description="RagB/SusD" evidence="7">
    <location>
        <begin position="349"/>
        <end position="505"/>
    </location>
</feature>
<evidence type="ECO:0000259" key="8">
    <source>
        <dbReference type="Pfam" id="PF14322"/>
    </source>
</evidence>
<dbReference type="PROSITE" id="PS51257">
    <property type="entry name" value="PROKAR_LIPOPROTEIN"/>
    <property type="match status" value="1"/>
</dbReference>
<dbReference type="OrthoDB" id="618454at2"/>
<evidence type="ECO:0000256" key="4">
    <source>
        <dbReference type="ARBA" id="ARBA00023136"/>
    </source>
</evidence>
<dbReference type="InterPro" id="IPR011990">
    <property type="entry name" value="TPR-like_helical_dom_sf"/>
</dbReference>
<evidence type="ECO:0000259" key="7">
    <source>
        <dbReference type="Pfam" id="PF07980"/>
    </source>
</evidence>
<keyword evidence="4" id="KW-0472">Membrane</keyword>
<evidence type="ECO:0000313" key="10">
    <source>
        <dbReference type="Proteomes" id="UP000185003"/>
    </source>
</evidence>
<evidence type="ECO:0000256" key="5">
    <source>
        <dbReference type="ARBA" id="ARBA00023237"/>
    </source>
</evidence>
<dbReference type="EMBL" id="FSRA01000002">
    <property type="protein sequence ID" value="SIO49568.1"/>
    <property type="molecule type" value="Genomic_DNA"/>
</dbReference>
<evidence type="ECO:0000256" key="3">
    <source>
        <dbReference type="ARBA" id="ARBA00022729"/>
    </source>
</evidence>
<comment type="similarity">
    <text evidence="2">Belongs to the SusD family.</text>
</comment>
<sequence>MKHSIIRYTFLSLTALFLGSGCAKNFLDQEIPGRSPEEEFYATDADAAAATFAAYDFLQADYNWGWASVLLVKTFPSDESNAGGSGPADQPSYQALDNFTFESQNEAVLFTWRVCYFGAYRCNQVINRVKGGTDLQKRLIAECKVLRAHFYFDLVGLWGDVPLILKDLTSAEYSKIPRAKKADVYAQMEKDLKEAIPLLPAKSAYPASERFRVSKGTAQALLGKVYLYQQKWADAAAAFNDVITSHEYDLEADFAKVFSNAGEFGVESIFEVPFSSRKGFDWGNFPWATFRLIESNIHVQLQGPRSDFYTKAPNDSLQAGWGFNLPKPKLYNAYIAAGDVKRRQNTVMSVGELVANGGAWTAPTAWDYEGFFQRKYGSFEGETRSDGGAVPDLNYGNNIRLIRYADVLLMAAEAYYRAGNEGRAREELKKVRVRAGLGEITATGDALFNAIVNERFLELAFEGFRYMDLVRWGKAEAELGPLGYKANKHELLPIPNEDVRIGNIEQNKGYN</sequence>
<organism evidence="9 10">
    <name type="scientific">Chitinophaga niabensis</name>
    <dbReference type="NCBI Taxonomy" id="536979"/>
    <lineage>
        <taxon>Bacteria</taxon>
        <taxon>Pseudomonadati</taxon>
        <taxon>Bacteroidota</taxon>
        <taxon>Chitinophagia</taxon>
        <taxon>Chitinophagales</taxon>
        <taxon>Chitinophagaceae</taxon>
        <taxon>Chitinophaga</taxon>
    </lineage>
</organism>
<feature type="chain" id="PRO_5013020633" evidence="6">
    <location>
        <begin position="24"/>
        <end position="511"/>
    </location>
</feature>
<keyword evidence="3 6" id="KW-0732">Signal</keyword>
<proteinExistence type="inferred from homology"/>
<dbReference type="GO" id="GO:0009279">
    <property type="term" value="C:cell outer membrane"/>
    <property type="evidence" value="ECO:0007669"/>
    <property type="project" value="UniProtKB-SubCell"/>
</dbReference>
<feature type="signal peptide" evidence="6">
    <location>
        <begin position="1"/>
        <end position="23"/>
    </location>
</feature>
<keyword evidence="10" id="KW-1185">Reference proteome</keyword>
<dbReference type="CDD" id="cd08977">
    <property type="entry name" value="SusD"/>
    <property type="match status" value="1"/>
</dbReference>
<name>A0A1N6JZ21_9BACT</name>
<feature type="domain" description="SusD-like N-terminal" evidence="8">
    <location>
        <begin position="101"/>
        <end position="227"/>
    </location>
</feature>
<dbReference type="RefSeq" id="WP_074242042.1">
    <property type="nucleotide sequence ID" value="NZ_FSRA01000002.1"/>
</dbReference>
<protein>
    <submittedName>
        <fullName evidence="9">Starch-binding associating with outer membrane</fullName>
    </submittedName>
</protein>
<dbReference type="Pfam" id="PF07980">
    <property type="entry name" value="SusD_RagB"/>
    <property type="match status" value="1"/>
</dbReference>
<reference evidence="9 10" key="1">
    <citation type="submission" date="2016-11" db="EMBL/GenBank/DDBJ databases">
        <authorList>
            <person name="Jaros S."/>
            <person name="Januszkiewicz K."/>
            <person name="Wedrychowicz H."/>
        </authorList>
    </citation>
    <scope>NUCLEOTIDE SEQUENCE [LARGE SCALE GENOMIC DNA]</scope>
    <source>
        <strain evidence="9 10">DSM 24787</strain>
    </source>
</reference>
<dbReference type="InterPro" id="IPR033985">
    <property type="entry name" value="SusD-like_N"/>
</dbReference>
<dbReference type="STRING" id="536979.SAMN04488055_4739"/>